<feature type="domain" description="GP-PDE" evidence="7">
    <location>
        <begin position="9"/>
        <end position="336"/>
    </location>
</feature>
<dbReference type="Proteomes" id="UP000608530">
    <property type="component" value="Unassembled WGS sequence"/>
</dbReference>
<evidence type="ECO:0000256" key="1">
    <source>
        <dbReference type="ARBA" id="ARBA00007277"/>
    </source>
</evidence>
<keyword evidence="3" id="KW-0732">Signal</keyword>
<organism evidence="8 9">
    <name type="scientific">Leucobacter chromiisoli</name>
    <dbReference type="NCBI Taxonomy" id="2796471"/>
    <lineage>
        <taxon>Bacteria</taxon>
        <taxon>Bacillati</taxon>
        <taxon>Actinomycetota</taxon>
        <taxon>Actinomycetes</taxon>
        <taxon>Micrococcales</taxon>
        <taxon>Microbacteriaceae</taxon>
        <taxon>Leucobacter</taxon>
    </lineage>
</organism>
<evidence type="ECO:0000256" key="6">
    <source>
        <dbReference type="ARBA" id="ARBA00047512"/>
    </source>
</evidence>
<evidence type="ECO:0000256" key="4">
    <source>
        <dbReference type="ARBA" id="ARBA00022798"/>
    </source>
</evidence>
<dbReference type="GO" id="GO:0042597">
    <property type="term" value="C:periplasmic space"/>
    <property type="evidence" value="ECO:0007669"/>
    <property type="project" value="TreeGrafter"/>
</dbReference>
<dbReference type="SUPFAM" id="SSF51695">
    <property type="entry name" value="PLC-like phosphodiesterases"/>
    <property type="match status" value="1"/>
</dbReference>
<proteinExistence type="inferred from homology"/>
<dbReference type="RefSeq" id="WP_200115850.1">
    <property type="nucleotide sequence ID" value="NZ_JAEHOH010000015.1"/>
</dbReference>
<dbReference type="InterPro" id="IPR017946">
    <property type="entry name" value="PLC-like_Pdiesterase_TIM-brl"/>
</dbReference>
<dbReference type="Pfam" id="PF03009">
    <property type="entry name" value="GDPD"/>
    <property type="match status" value="1"/>
</dbReference>
<accession>A0A934Q9M9</accession>
<dbReference type="PROSITE" id="PS51704">
    <property type="entry name" value="GP_PDE"/>
    <property type="match status" value="1"/>
</dbReference>
<evidence type="ECO:0000313" key="8">
    <source>
        <dbReference type="EMBL" id="MBK0419716.1"/>
    </source>
</evidence>
<dbReference type="GO" id="GO:0006071">
    <property type="term" value="P:glycerol metabolic process"/>
    <property type="evidence" value="ECO:0007669"/>
    <property type="project" value="UniProtKB-KW"/>
</dbReference>
<evidence type="ECO:0000256" key="3">
    <source>
        <dbReference type="ARBA" id="ARBA00022729"/>
    </source>
</evidence>
<keyword evidence="9" id="KW-1185">Reference proteome</keyword>
<dbReference type="Gene3D" id="3.20.20.190">
    <property type="entry name" value="Phosphatidylinositol (PI) phosphodiesterase"/>
    <property type="match status" value="1"/>
</dbReference>
<dbReference type="GO" id="GO:0008889">
    <property type="term" value="F:glycerophosphodiester phosphodiesterase activity"/>
    <property type="evidence" value="ECO:0007669"/>
    <property type="project" value="UniProtKB-EC"/>
</dbReference>
<dbReference type="EMBL" id="JAEHOH010000015">
    <property type="protein sequence ID" value="MBK0419716.1"/>
    <property type="molecule type" value="Genomic_DNA"/>
</dbReference>
<reference evidence="8" key="1">
    <citation type="submission" date="2020-12" db="EMBL/GenBank/DDBJ databases">
        <title>Leucobacter sp. CAS1, isolated from Chromium sludge.</title>
        <authorList>
            <person name="Xu Z."/>
        </authorList>
    </citation>
    <scope>NUCLEOTIDE SEQUENCE</scope>
    <source>
        <strain evidence="8">CSA1</strain>
    </source>
</reference>
<sequence>MTASDPARPLVIGHRGAPGYRPEHTASAYRLAFELGADAVEPDVVATRDGVLVVRHENEISGTTDVADRPEFADRRTRRVVDGTRISGWFAEDFTWEELAALRCRERLPELRPRNLAYERSEGILRLRDVLAIVDEESARLGRELGAVVEIKHARFFETRGQDLGALLLAELAAAGWDARPERLVIECFELGVLDRLRASGVAARLVFLTERVGAPADEPVAGAPSRSFAWYRSDPGLDLLAERVDGISVAKGSLLRLNALGRATGTTDLVERAHGRGLEIYAWTLRPENRFLNLRFRTAPGGADWGDWRGEFGLLMGSGIDGAFLDHPDLGVEVRDAVA</sequence>
<dbReference type="GO" id="GO:0006629">
    <property type="term" value="P:lipid metabolic process"/>
    <property type="evidence" value="ECO:0007669"/>
    <property type="project" value="InterPro"/>
</dbReference>
<dbReference type="PANTHER" id="PTHR43620">
    <property type="entry name" value="GLYCEROPHOSPHORYL DIESTER PHOSPHODIESTERASE"/>
    <property type="match status" value="1"/>
</dbReference>
<dbReference type="EC" id="3.1.4.46" evidence="2"/>
<evidence type="ECO:0000259" key="7">
    <source>
        <dbReference type="PROSITE" id="PS51704"/>
    </source>
</evidence>
<name>A0A934Q9M9_9MICO</name>
<comment type="caution">
    <text evidence="8">The sequence shown here is derived from an EMBL/GenBank/DDBJ whole genome shotgun (WGS) entry which is preliminary data.</text>
</comment>
<gene>
    <name evidence="8" type="ORF">JD276_11790</name>
</gene>
<comment type="similarity">
    <text evidence="1">Belongs to the glycerophosphoryl diester phosphodiesterase family.</text>
</comment>
<evidence type="ECO:0000256" key="2">
    <source>
        <dbReference type="ARBA" id="ARBA00012247"/>
    </source>
</evidence>
<keyword evidence="5" id="KW-0378">Hydrolase</keyword>
<comment type="catalytic activity">
    <reaction evidence="6">
        <text>a sn-glycero-3-phosphodiester + H2O = an alcohol + sn-glycerol 3-phosphate + H(+)</text>
        <dbReference type="Rhea" id="RHEA:12969"/>
        <dbReference type="ChEBI" id="CHEBI:15377"/>
        <dbReference type="ChEBI" id="CHEBI:15378"/>
        <dbReference type="ChEBI" id="CHEBI:30879"/>
        <dbReference type="ChEBI" id="CHEBI:57597"/>
        <dbReference type="ChEBI" id="CHEBI:83408"/>
        <dbReference type="EC" id="3.1.4.46"/>
    </reaction>
</comment>
<evidence type="ECO:0000313" key="9">
    <source>
        <dbReference type="Proteomes" id="UP000608530"/>
    </source>
</evidence>
<keyword evidence="4" id="KW-0319">Glycerol metabolism</keyword>
<protein>
    <recommendedName>
        <fullName evidence="2">glycerophosphodiester phosphodiesterase</fullName>
        <ecNumber evidence="2">3.1.4.46</ecNumber>
    </recommendedName>
</protein>
<dbReference type="AlphaFoldDB" id="A0A934Q9M9"/>
<dbReference type="PANTHER" id="PTHR43620:SF7">
    <property type="entry name" value="GLYCEROPHOSPHODIESTER PHOSPHODIESTERASE GDPD5-RELATED"/>
    <property type="match status" value="1"/>
</dbReference>
<dbReference type="InterPro" id="IPR030395">
    <property type="entry name" value="GP_PDE_dom"/>
</dbReference>
<evidence type="ECO:0000256" key="5">
    <source>
        <dbReference type="ARBA" id="ARBA00022801"/>
    </source>
</evidence>